<proteinExistence type="predicted"/>
<dbReference type="PANTHER" id="PTHR45690">
    <property type="entry name" value="NACHT, LRR AND PYD DOMAINS-CONTAINING PROTEIN 12"/>
    <property type="match status" value="1"/>
</dbReference>
<dbReference type="AlphaFoldDB" id="A0A9F5ITF8"/>
<reference evidence="2" key="1">
    <citation type="submission" date="2025-08" db="UniProtKB">
        <authorList>
            <consortium name="RefSeq"/>
        </authorList>
    </citation>
    <scope>IDENTIFICATION</scope>
    <source>
        <tissue evidence="2">Liver</tissue>
    </source>
</reference>
<dbReference type="PANTHER" id="PTHR45690:SF4">
    <property type="entry name" value="NACHT, LRR AND PYD DOMAINS-CONTAINING PROTEIN 10"/>
    <property type="match status" value="1"/>
</dbReference>
<dbReference type="OrthoDB" id="120976at2759"/>
<sequence>MVSFDRCSFSETCSRHLAEILRKNQSLRELNLAFDHTDDRAVELLCEELKHPDCKVEKLRLHGEFCADSFSRPLAEIVSKNQSLRGLHLSFRNSDDRAVQMLCEGLKHPDCKLEELSLDEILLTGTSDMHFAEVLSKNQSLRGLHLSFRNSDDRAVEMMFDGLKHPDCKVEILFLEGQFLSEYCTRCLAEILRKNWRCRMCEFSFMNSYDRAVEVLHEEVKHPDCKVEILLLDGEFHGESSSRHFAEVLSKNQRLRQLKLYIEDANERAVEILCEGLKHPDCNVEKLILGGQLLTVSCSRHFAEVLGKNQRLRDLELSFYEANERAVELLCEGLKHPDCKVEKLRLGGEFHGESGSRHFAEVLSKNQRLRQLILSFYNANERAVEILCEGLKHPDCKVEKLTLGGEFHGESGSRHFAEVLGKNQRLRDLELSFYEANERAVEILCEGLKHPDCKVEKLTLDGRFLTEFCGTPFAEILSKNLGLRQLRLSFYNANERAVEILCEGLKHPDCKVEKLMFGGKFHGESCSRHVAEVLSKNQRLRDLELSFYDANERAVEILCEGLKHPGCKVEKLSLDGRFLAKSGGRPFSEILSKNQRLKELTISLYDRGDRAVEMLCEGLKHPDCKVEKLT</sequence>
<dbReference type="InterPro" id="IPR032675">
    <property type="entry name" value="LRR_dom_sf"/>
</dbReference>
<dbReference type="SUPFAM" id="SSF52047">
    <property type="entry name" value="RNI-like"/>
    <property type="match status" value="3"/>
</dbReference>
<dbReference type="KEGG" id="pbi:103066255"/>
<gene>
    <name evidence="2" type="primary">LOC103066255</name>
</gene>
<evidence type="ECO:0000313" key="2">
    <source>
        <dbReference type="RefSeq" id="XP_025031375.1"/>
    </source>
</evidence>
<dbReference type="GeneID" id="103066255"/>
<organism evidence="1 2">
    <name type="scientific">Python bivittatus</name>
    <name type="common">Burmese python</name>
    <name type="synonym">Python molurus bivittatus</name>
    <dbReference type="NCBI Taxonomy" id="176946"/>
    <lineage>
        <taxon>Eukaryota</taxon>
        <taxon>Metazoa</taxon>
        <taxon>Chordata</taxon>
        <taxon>Craniata</taxon>
        <taxon>Vertebrata</taxon>
        <taxon>Euteleostomi</taxon>
        <taxon>Lepidosauria</taxon>
        <taxon>Squamata</taxon>
        <taxon>Bifurcata</taxon>
        <taxon>Unidentata</taxon>
        <taxon>Episquamata</taxon>
        <taxon>Toxicofera</taxon>
        <taxon>Serpentes</taxon>
        <taxon>Henophidia</taxon>
        <taxon>Pythonidae</taxon>
        <taxon>Python</taxon>
    </lineage>
</organism>
<dbReference type="SMART" id="SM00368">
    <property type="entry name" value="LRR_RI"/>
    <property type="match status" value="12"/>
</dbReference>
<accession>A0A9F5ITF8</accession>
<keyword evidence="1" id="KW-1185">Reference proteome</keyword>
<protein>
    <submittedName>
        <fullName evidence="2">Ribonuclease inhibitor-like</fullName>
    </submittedName>
</protein>
<dbReference type="GO" id="GO:0005737">
    <property type="term" value="C:cytoplasm"/>
    <property type="evidence" value="ECO:0007669"/>
    <property type="project" value="TreeGrafter"/>
</dbReference>
<feature type="non-terminal residue" evidence="2">
    <location>
        <position position="630"/>
    </location>
</feature>
<evidence type="ECO:0000313" key="1">
    <source>
        <dbReference type="Proteomes" id="UP000695026"/>
    </source>
</evidence>
<dbReference type="InterPro" id="IPR050637">
    <property type="entry name" value="NLRP_innate_immun_reg"/>
</dbReference>
<name>A0A9F5ITF8_PYTBI</name>
<dbReference type="RefSeq" id="XP_025031375.1">
    <property type="nucleotide sequence ID" value="XM_025175607.1"/>
</dbReference>
<dbReference type="Gene3D" id="3.80.10.10">
    <property type="entry name" value="Ribonuclease Inhibitor"/>
    <property type="match status" value="3"/>
</dbReference>
<dbReference type="Proteomes" id="UP000695026">
    <property type="component" value="Unplaced"/>
</dbReference>
<dbReference type="GO" id="GO:0050729">
    <property type="term" value="P:positive regulation of inflammatory response"/>
    <property type="evidence" value="ECO:0007669"/>
    <property type="project" value="TreeGrafter"/>
</dbReference>